<feature type="region of interest" description="Disordered" evidence="5">
    <location>
        <begin position="876"/>
        <end position="911"/>
    </location>
</feature>
<keyword evidence="2 4" id="KW-0694">RNA-binding</keyword>
<dbReference type="GO" id="GO:0003723">
    <property type="term" value="F:RNA binding"/>
    <property type="evidence" value="ECO:0007669"/>
    <property type="project" value="UniProtKB-UniRule"/>
</dbReference>
<dbReference type="EMBL" id="NKXS01005246">
    <property type="protein sequence ID" value="PIN04186.1"/>
    <property type="molecule type" value="Genomic_DNA"/>
</dbReference>
<reference evidence="8" key="1">
    <citation type="journal article" date="2018" name="Gigascience">
        <title>Genome assembly of the Pink Ipe (Handroanthus impetiginosus, Bignoniaceae), a highly valued, ecologically keystone Neotropical timber forest tree.</title>
        <authorList>
            <person name="Silva-Junior O.B."/>
            <person name="Grattapaglia D."/>
            <person name="Novaes E."/>
            <person name="Collevatti R.G."/>
        </authorList>
    </citation>
    <scope>NUCLEOTIDE SEQUENCE [LARGE SCALE GENOMIC DNA]</scope>
    <source>
        <strain evidence="8">cv. UFG-1</strain>
    </source>
</reference>
<keyword evidence="3" id="KW-0539">Nucleus</keyword>
<dbReference type="PANTHER" id="PTHR23189">
    <property type="entry name" value="RNA RECOGNITION MOTIF-CONTAINING"/>
    <property type="match status" value="1"/>
</dbReference>
<evidence type="ECO:0000256" key="3">
    <source>
        <dbReference type="ARBA" id="ARBA00023242"/>
    </source>
</evidence>
<dbReference type="PROSITE" id="PS50102">
    <property type="entry name" value="RRM"/>
    <property type="match status" value="3"/>
</dbReference>
<evidence type="ECO:0000313" key="7">
    <source>
        <dbReference type="EMBL" id="PIN04186.1"/>
    </source>
</evidence>
<sequence length="957" mass="104106">MAPPGNLHSYDNPPSNNLWIGNVAPDVSETELKSLFEKYGKIDTVTTYPSRNYAFVYFKEIEGAKAAKQALQGHVFRGNTLKIEFAKPAKPCKSLWVSGIGQSISKEELEKEFLRFGKIQEIRFLRDRNTAYVDYVSLEDAIQALKSMNGKRIGGAQLRVDYLRSQPSKREQGPDTNIGQLAARNTVPSDFHWMGRDSLNKYPEASLSGSKRNNQFLPMGLQHGDAPLSNVLLISYPPSVIIEEDMLHNAMILFGEIERIKTFSDRNYAFVEFRSVEEARRAKEGLEGKLFNDPRILIEYSNTEFPGMGGQAGEYPFQPVQMDILGLGRPALLGSNPGPPPSLGISGPDVHIRPPLGPQSTFEPTLHGPELIDLAAVRKLQNAGPQHLMGGSTWRRSSPTPAMGSLPSASLNVPNRSASGAWDVFDANQLQRESKRSRIDSALPSHRENLAGLGEQHGLHSLSRAGAPISLTRGTTGGLGQRHIESDCIWRGLIAKGGTPVCRARCVPIGEGLGVDIPDVVNCSARTGLDLLSKHYEDAIGFNIVFFLPDSEEDFASYTEFLRYLGSRDRAGVAKFDDGTTLFLVPPSDFLTKVLKVSGPERLYGVVLKFRQVAPSITEMNPQSIHPQYADPPKMTTSHVGYNAIPPDERALTLDNSRVVPEDSRLPSKVPVPVTSSFPANSIPPTIVASQAGLTLTPELIATLTSLLPTSSGASGSQTAQVLQTSSVLGVTSNVATGPGTIATPWKQEHQALDHNGQLHQQLGSEINSQLQHLQAAQATPMASNMSSHFNRALNSYSQMHDSTINFTPQSAATSKPMAPVIPLHNGPVSVAPEINQHYQQDSSHDVLRGQGIDNGTDALRFYNPSLGQQPPYPVALSNHMHGGGFSQPQPYMPSEVEHPHQSQQIQTTPPGLIQETAESEADKNERYKTTLLFAANLLSRIHQPAGNQPGQGAGTH</sequence>
<accession>A0A2G9GFW9</accession>
<dbReference type="InterPro" id="IPR035979">
    <property type="entry name" value="RBD_domain_sf"/>
</dbReference>
<comment type="subcellular location">
    <subcellularLocation>
        <location evidence="1">Nucleus</location>
    </subcellularLocation>
</comment>
<feature type="region of interest" description="Disordered" evidence="5">
    <location>
        <begin position="385"/>
        <end position="405"/>
    </location>
</feature>
<dbReference type="SUPFAM" id="SSF54928">
    <property type="entry name" value="RNA-binding domain, RBD"/>
    <property type="match status" value="3"/>
</dbReference>
<dbReference type="InterPro" id="IPR012677">
    <property type="entry name" value="Nucleotide-bd_a/b_plait_sf"/>
</dbReference>
<dbReference type="InterPro" id="IPR000504">
    <property type="entry name" value="RRM_dom"/>
</dbReference>
<evidence type="ECO:0000256" key="4">
    <source>
        <dbReference type="PROSITE-ProRule" id="PRU00176"/>
    </source>
</evidence>
<dbReference type="OrthoDB" id="439808at2759"/>
<evidence type="ECO:0000259" key="6">
    <source>
        <dbReference type="PROSITE" id="PS50102"/>
    </source>
</evidence>
<dbReference type="Pfam" id="PF07744">
    <property type="entry name" value="SPOC"/>
    <property type="match status" value="1"/>
</dbReference>
<dbReference type="SMART" id="SM00360">
    <property type="entry name" value="RRM"/>
    <property type="match status" value="3"/>
</dbReference>
<dbReference type="Pfam" id="PF00076">
    <property type="entry name" value="RRM_1"/>
    <property type="match status" value="3"/>
</dbReference>
<dbReference type="Proteomes" id="UP000231279">
    <property type="component" value="Unassembled WGS sequence"/>
</dbReference>
<feature type="domain" description="RRM" evidence="6">
    <location>
        <begin position="229"/>
        <end position="303"/>
    </location>
</feature>
<evidence type="ECO:0000256" key="1">
    <source>
        <dbReference type="ARBA" id="ARBA00004123"/>
    </source>
</evidence>
<dbReference type="CDD" id="cd00590">
    <property type="entry name" value="RRM_SF"/>
    <property type="match status" value="2"/>
</dbReference>
<dbReference type="GO" id="GO:0005634">
    <property type="term" value="C:nucleus"/>
    <property type="evidence" value="ECO:0007669"/>
    <property type="project" value="UniProtKB-SubCell"/>
</dbReference>
<name>A0A2G9GFW9_9LAMI</name>
<dbReference type="AlphaFoldDB" id="A0A2G9GFW9"/>
<comment type="caution">
    <text evidence="7">The sequence shown here is derived from an EMBL/GenBank/DDBJ whole genome shotgun (WGS) entry which is preliminary data.</text>
</comment>
<dbReference type="STRING" id="429701.A0A2G9GFW9"/>
<evidence type="ECO:0000313" key="8">
    <source>
        <dbReference type="Proteomes" id="UP000231279"/>
    </source>
</evidence>
<gene>
    <name evidence="7" type="ORF">CDL12_23276</name>
</gene>
<protein>
    <submittedName>
        <fullName evidence="7">RNA-binding protein ELAV/HU (RRM superfamily)</fullName>
    </submittedName>
</protein>
<proteinExistence type="predicted"/>
<dbReference type="Gene3D" id="3.30.70.330">
    <property type="match status" value="3"/>
</dbReference>
<feature type="domain" description="RRM" evidence="6">
    <location>
        <begin position="93"/>
        <end position="165"/>
    </location>
</feature>
<evidence type="ECO:0000256" key="2">
    <source>
        <dbReference type="ARBA" id="ARBA00022884"/>
    </source>
</evidence>
<dbReference type="InterPro" id="IPR012921">
    <property type="entry name" value="SPOC_C"/>
</dbReference>
<organism evidence="7 8">
    <name type="scientific">Handroanthus impetiginosus</name>
    <dbReference type="NCBI Taxonomy" id="429701"/>
    <lineage>
        <taxon>Eukaryota</taxon>
        <taxon>Viridiplantae</taxon>
        <taxon>Streptophyta</taxon>
        <taxon>Embryophyta</taxon>
        <taxon>Tracheophyta</taxon>
        <taxon>Spermatophyta</taxon>
        <taxon>Magnoliopsida</taxon>
        <taxon>eudicotyledons</taxon>
        <taxon>Gunneridae</taxon>
        <taxon>Pentapetalae</taxon>
        <taxon>asterids</taxon>
        <taxon>lamiids</taxon>
        <taxon>Lamiales</taxon>
        <taxon>Bignoniaceae</taxon>
        <taxon>Crescentiina</taxon>
        <taxon>Tabebuia alliance</taxon>
        <taxon>Handroanthus</taxon>
    </lineage>
</organism>
<evidence type="ECO:0000256" key="5">
    <source>
        <dbReference type="SAM" id="MobiDB-lite"/>
    </source>
</evidence>
<feature type="domain" description="RRM" evidence="6">
    <location>
        <begin position="16"/>
        <end position="88"/>
    </location>
</feature>
<keyword evidence="8" id="KW-1185">Reference proteome</keyword>